<dbReference type="STRING" id="1538553.JT25_007370"/>
<comment type="subcellular location">
    <subcellularLocation>
        <location evidence="1">Membrane</location>
        <topology evidence="1">Multi-pass membrane protein</topology>
    </subcellularLocation>
</comment>
<evidence type="ECO:0000256" key="5">
    <source>
        <dbReference type="ARBA" id="ARBA00023224"/>
    </source>
</evidence>
<dbReference type="EMBL" id="CP014476">
    <property type="protein sequence ID" value="AMK76313.1"/>
    <property type="molecule type" value="Genomic_DNA"/>
</dbReference>
<comment type="similarity">
    <text evidence="6">Belongs to the methyl-accepting chemotaxis (MCP) protein family.</text>
</comment>
<dbReference type="PROSITE" id="PS50111">
    <property type="entry name" value="CHEMOTAXIS_TRANSDUC_2"/>
    <property type="match status" value="1"/>
</dbReference>
<dbReference type="PANTHER" id="PTHR32089:SF119">
    <property type="entry name" value="METHYL-ACCEPTING CHEMOTAXIS PROTEIN CTPL"/>
    <property type="match status" value="1"/>
</dbReference>
<evidence type="ECO:0000256" key="2">
    <source>
        <dbReference type="ARBA" id="ARBA00022692"/>
    </source>
</evidence>
<gene>
    <name evidence="11" type="ORF">JT25_007370</name>
</gene>
<dbReference type="SMART" id="SM00304">
    <property type="entry name" value="HAMP"/>
    <property type="match status" value="1"/>
</dbReference>
<feature type="transmembrane region" description="Helical" evidence="8">
    <location>
        <begin position="13"/>
        <end position="35"/>
    </location>
</feature>
<evidence type="ECO:0000256" key="1">
    <source>
        <dbReference type="ARBA" id="ARBA00004141"/>
    </source>
</evidence>
<dbReference type="Gene3D" id="1.10.287.950">
    <property type="entry name" value="Methyl-accepting chemotaxis protein"/>
    <property type="match status" value="1"/>
</dbReference>
<reference evidence="11 12" key="1">
    <citation type="journal article" date="2015" name="Environ. Microbiol.">
        <title>Methane oxidation coupled to nitrate reduction under hypoxia by the Gammaproteobacterium Methylomonas denitrificans, sp. nov. type strain FJG1.</title>
        <authorList>
            <person name="Kits K.D."/>
            <person name="Klotz M.G."/>
            <person name="Stein L.Y."/>
        </authorList>
    </citation>
    <scope>NUCLEOTIDE SEQUENCE [LARGE SCALE GENOMIC DNA]</scope>
    <source>
        <strain evidence="11 12">FJG1</strain>
    </source>
</reference>
<dbReference type="OrthoDB" id="9781845at2"/>
<dbReference type="GO" id="GO:0006935">
    <property type="term" value="P:chemotaxis"/>
    <property type="evidence" value="ECO:0007669"/>
    <property type="project" value="UniProtKB-ARBA"/>
</dbReference>
<keyword evidence="2 8" id="KW-0812">Transmembrane</keyword>
<keyword evidence="12" id="KW-1185">Reference proteome</keyword>
<name>A0A126T2L1_9GAMM</name>
<feature type="transmembrane region" description="Helical" evidence="8">
    <location>
        <begin position="229"/>
        <end position="251"/>
    </location>
</feature>
<evidence type="ECO:0000256" key="6">
    <source>
        <dbReference type="ARBA" id="ARBA00029447"/>
    </source>
</evidence>
<dbReference type="Pfam" id="PF00015">
    <property type="entry name" value="MCPsignal"/>
    <property type="match status" value="1"/>
</dbReference>
<sequence>MFLMNWHSVGVKVVAITTGILVVLGLGLLLMFANIEKQKLIDRKIESSRQLLLLSESIRDNVAKKWESGLYSPAHLRQLIQDKDEASSRSLILATVPTANAWDVIEAKAKEGGFRFKAPALNPRNPPRNMPDQLEQQVLDKFQKEPSLTEYSVVDEEKQEIRYFRPVKMVKQCELCHGDPSTSQALWGNDKGQDLLGYAMENRRAGDLHGAFEIITPFSTAFSELKQTVFYAIGFLGLTLLIVGITAYLVMSKIIIGPLTALALNLQAICSGDGDLRARLSASGKSEFAWVASSFNAFVKKIAKTVEEISVTSDRLAQAANKLATITQSTQKGVDRQLQETTLVANAMKQMTSTVQEVAKNAIKASEAAETADREATSGKNIVTQAVGGINELATEVENAANVIHDLENDSNSIGEVLSVIQGIAEQTNLLALNAAIEAARAGEQGRGFAVVADEVRTLASRTQNSTLEIRQTIERLQGRAKQAVSVMENGRRRAASSVEQAASAGDSINTISERIFTINDMNNQIATAAEQQTAVAEEINRNVSNISHVSEETSNGAKHTAEACRELLELANQLRLTVGHFRI</sequence>
<evidence type="ECO:0000256" key="8">
    <source>
        <dbReference type="SAM" id="Phobius"/>
    </source>
</evidence>
<dbReference type="PANTHER" id="PTHR32089">
    <property type="entry name" value="METHYL-ACCEPTING CHEMOTAXIS PROTEIN MCPB"/>
    <property type="match status" value="1"/>
</dbReference>
<evidence type="ECO:0000259" key="10">
    <source>
        <dbReference type="PROSITE" id="PS50885"/>
    </source>
</evidence>
<proteinExistence type="inferred from homology"/>
<dbReference type="PROSITE" id="PS50885">
    <property type="entry name" value="HAMP"/>
    <property type="match status" value="1"/>
</dbReference>
<dbReference type="Pfam" id="PF11845">
    <property type="entry name" value="Tll0287-like"/>
    <property type="match status" value="1"/>
</dbReference>
<dbReference type="Pfam" id="PF00672">
    <property type="entry name" value="HAMP"/>
    <property type="match status" value="1"/>
</dbReference>
<dbReference type="CDD" id="cd06225">
    <property type="entry name" value="HAMP"/>
    <property type="match status" value="1"/>
</dbReference>
<protein>
    <submittedName>
        <fullName evidence="11">Chemotaxis protein</fullName>
    </submittedName>
</protein>
<dbReference type="GO" id="GO:0007165">
    <property type="term" value="P:signal transduction"/>
    <property type="evidence" value="ECO:0007669"/>
    <property type="project" value="UniProtKB-KW"/>
</dbReference>
<dbReference type="InterPro" id="IPR004089">
    <property type="entry name" value="MCPsignal_dom"/>
</dbReference>
<evidence type="ECO:0000256" key="4">
    <source>
        <dbReference type="ARBA" id="ARBA00023136"/>
    </source>
</evidence>
<evidence type="ECO:0000313" key="12">
    <source>
        <dbReference type="Proteomes" id="UP000030512"/>
    </source>
</evidence>
<dbReference type="GO" id="GO:0016020">
    <property type="term" value="C:membrane"/>
    <property type="evidence" value="ECO:0007669"/>
    <property type="project" value="UniProtKB-SubCell"/>
</dbReference>
<evidence type="ECO:0000259" key="9">
    <source>
        <dbReference type="PROSITE" id="PS50111"/>
    </source>
</evidence>
<dbReference type="InterPro" id="IPR003660">
    <property type="entry name" value="HAMP_dom"/>
</dbReference>
<keyword evidence="3 8" id="KW-1133">Transmembrane helix</keyword>
<accession>A0A126T2L1</accession>
<feature type="domain" description="HAMP" evidence="10">
    <location>
        <begin position="253"/>
        <end position="307"/>
    </location>
</feature>
<keyword evidence="4 8" id="KW-0472">Membrane</keyword>
<dbReference type="InterPro" id="IPR021796">
    <property type="entry name" value="Tll0287-like_dom"/>
</dbReference>
<dbReference type="Proteomes" id="UP000030512">
    <property type="component" value="Chromosome"/>
</dbReference>
<evidence type="ECO:0000313" key="11">
    <source>
        <dbReference type="EMBL" id="AMK76313.1"/>
    </source>
</evidence>
<dbReference type="KEGG" id="mdn:JT25_007370"/>
<evidence type="ECO:0000256" key="3">
    <source>
        <dbReference type="ARBA" id="ARBA00022989"/>
    </source>
</evidence>
<dbReference type="FunFam" id="1.10.287.950:FF:000001">
    <property type="entry name" value="Methyl-accepting chemotaxis sensory transducer"/>
    <property type="match status" value="1"/>
</dbReference>
<keyword evidence="5 7" id="KW-0807">Transducer</keyword>
<organism evidence="11 12">
    <name type="scientific">Methylomonas denitrificans</name>
    <dbReference type="NCBI Taxonomy" id="1538553"/>
    <lineage>
        <taxon>Bacteria</taxon>
        <taxon>Pseudomonadati</taxon>
        <taxon>Pseudomonadota</taxon>
        <taxon>Gammaproteobacteria</taxon>
        <taxon>Methylococcales</taxon>
        <taxon>Methylococcaceae</taxon>
        <taxon>Methylomonas</taxon>
    </lineage>
</organism>
<dbReference type="RefSeq" id="WP_062328137.1">
    <property type="nucleotide sequence ID" value="NZ_CP014476.1"/>
</dbReference>
<dbReference type="CDD" id="cd11386">
    <property type="entry name" value="MCP_signal"/>
    <property type="match status" value="1"/>
</dbReference>
<feature type="domain" description="Methyl-accepting transducer" evidence="9">
    <location>
        <begin position="312"/>
        <end position="548"/>
    </location>
</feature>
<dbReference type="AlphaFoldDB" id="A0A126T2L1"/>
<evidence type="ECO:0000256" key="7">
    <source>
        <dbReference type="PROSITE-ProRule" id="PRU00284"/>
    </source>
</evidence>
<dbReference type="SMART" id="SM00283">
    <property type="entry name" value="MA"/>
    <property type="match status" value="1"/>
</dbReference>
<dbReference type="SUPFAM" id="SSF58104">
    <property type="entry name" value="Methyl-accepting chemotaxis protein (MCP) signaling domain"/>
    <property type="match status" value="1"/>
</dbReference>